<evidence type="ECO:0000313" key="4">
    <source>
        <dbReference type="EMBL" id="TGN37468.1"/>
    </source>
</evidence>
<gene>
    <name evidence="4" type="ORF">E4L95_22965</name>
</gene>
<sequence length="363" mass="40305">MSEELTQDRGAWITSPLPDGSGGRRRSPHMADADHGVAGDPASICDRAHNWGRSHYHWPDPAEPRETTLAACPPYPTKARMKVKNEHRIIGIELLRFVSAFAVLIWHFQHFGYGEGEIDIIRSEQPFYSLLRPFYEHGAIGVQVFWAISGFIIFFKYTEVLCAGKINAGSFAVARLSRLYPLHFITLILVLPLQMLYLIQHGEYFVYLHNDGLHFVLNLLFASHWGFEEGDSFNGPIWSVSIEILVYAAFFVLVSCFGIIGAYAGAAALLFLFSIIGLGVVSICLLYFFTGGALALLRFHSNRIGLPVSLCRHGFHLAGASLLIAAPAAVWVLMRSPQPTYLALLASLILVLLAIYLLVVLDC</sequence>
<dbReference type="EMBL" id="SRPG01000551">
    <property type="protein sequence ID" value="TGN37468.1"/>
    <property type="molecule type" value="Genomic_DNA"/>
</dbReference>
<dbReference type="Proteomes" id="UP000297972">
    <property type="component" value="Unassembled WGS sequence"/>
</dbReference>
<evidence type="ECO:0000259" key="3">
    <source>
        <dbReference type="Pfam" id="PF01757"/>
    </source>
</evidence>
<dbReference type="RefSeq" id="WP_135819469.1">
    <property type="nucleotide sequence ID" value="NZ_SRPG01000551.1"/>
</dbReference>
<proteinExistence type="predicted"/>
<keyword evidence="4" id="KW-0012">Acyltransferase</keyword>
<dbReference type="OrthoDB" id="9767863at2"/>
<feature type="transmembrane region" description="Helical" evidence="2">
    <location>
        <begin position="270"/>
        <end position="297"/>
    </location>
</feature>
<evidence type="ECO:0000256" key="1">
    <source>
        <dbReference type="SAM" id="MobiDB-lite"/>
    </source>
</evidence>
<feature type="transmembrane region" description="Helical" evidence="2">
    <location>
        <begin position="244"/>
        <end position="264"/>
    </location>
</feature>
<dbReference type="Pfam" id="PF01757">
    <property type="entry name" value="Acyl_transf_3"/>
    <property type="match status" value="1"/>
</dbReference>
<feature type="non-terminal residue" evidence="4">
    <location>
        <position position="363"/>
    </location>
</feature>
<keyword evidence="5" id="KW-1185">Reference proteome</keyword>
<feature type="transmembrane region" description="Helical" evidence="2">
    <location>
        <begin position="179"/>
        <end position="199"/>
    </location>
</feature>
<dbReference type="PANTHER" id="PTHR23028:SF53">
    <property type="entry name" value="ACYL_TRANSF_3 DOMAIN-CONTAINING PROTEIN"/>
    <property type="match status" value="1"/>
</dbReference>
<keyword evidence="2" id="KW-1133">Transmembrane helix</keyword>
<keyword evidence="2" id="KW-0472">Membrane</keyword>
<accession>A0A4Z1BT10</accession>
<name>A0A4Z1BT10_9RHOB</name>
<comment type="caution">
    <text evidence="4">The sequence shown here is derived from an EMBL/GenBank/DDBJ whole genome shotgun (WGS) entry which is preliminary data.</text>
</comment>
<dbReference type="PANTHER" id="PTHR23028">
    <property type="entry name" value="ACETYLTRANSFERASE"/>
    <property type="match status" value="1"/>
</dbReference>
<reference evidence="4 5" key="1">
    <citation type="submission" date="2019-03" db="EMBL/GenBank/DDBJ databases">
        <authorList>
            <person name="Li J."/>
        </authorList>
    </citation>
    <scope>NUCLEOTIDE SEQUENCE [LARGE SCALE GENOMIC DNA]</scope>
    <source>
        <strain evidence="4 5">3058</strain>
    </source>
</reference>
<evidence type="ECO:0000256" key="2">
    <source>
        <dbReference type="SAM" id="Phobius"/>
    </source>
</evidence>
<protein>
    <submittedName>
        <fullName evidence="4">Acyltransferase</fullName>
    </submittedName>
</protein>
<feature type="transmembrane region" description="Helical" evidence="2">
    <location>
        <begin position="138"/>
        <end position="158"/>
    </location>
</feature>
<dbReference type="AlphaFoldDB" id="A0A4Z1BT10"/>
<feature type="transmembrane region" description="Helical" evidence="2">
    <location>
        <begin position="340"/>
        <end position="361"/>
    </location>
</feature>
<feature type="transmembrane region" description="Helical" evidence="2">
    <location>
        <begin position="89"/>
        <end position="108"/>
    </location>
</feature>
<dbReference type="InterPro" id="IPR050879">
    <property type="entry name" value="Acyltransferase_3"/>
</dbReference>
<feature type="region of interest" description="Disordered" evidence="1">
    <location>
        <begin position="1"/>
        <end position="39"/>
    </location>
</feature>
<dbReference type="GO" id="GO:0016747">
    <property type="term" value="F:acyltransferase activity, transferring groups other than amino-acyl groups"/>
    <property type="evidence" value="ECO:0007669"/>
    <property type="project" value="InterPro"/>
</dbReference>
<dbReference type="InterPro" id="IPR002656">
    <property type="entry name" value="Acyl_transf_3_dom"/>
</dbReference>
<organism evidence="4 5">
    <name type="scientific">Paracoccus liaowanqingii</name>
    <dbReference type="NCBI Taxonomy" id="2560053"/>
    <lineage>
        <taxon>Bacteria</taxon>
        <taxon>Pseudomonadati</taxon>
        <taxon>Pseudomonadota</taxon>
        <taxon>Alphaproteobacteria</taxon>
        <taxon>Rhodobacterales</taxon>
        <taxon>Paracoccaceae</taxon>
        <taxon>Paracoccus</taxon>
    </lineage>
</organism>
<feature type="transmembrane region" description="Helical" evidence="2">
    <location>
        <begin position="317"/>
        <end position="334"/>
    </location>
</feature>
<feature type="domain" description="Acyltransferase 3" evidence="3">
    <location>
        <begin position="90"/>
        <end position="361"/>
    </location>
</feature>
<evidence type="ECO:0000313" key="5">
    <source>
        <dbReference type="Proteomes" id="UP000297972"/>
    </source>
</evidence>
<dbReference type="GO" id="GO:0016020">
    <property type="term" value="C:membrane"/>
    <property type="evidence" value="ECO:0007669"/>
    <property type="project" value="TreeGrafter"/>
</dbReference>
<dbReference type="GO" id="GO:0009103">
    <property type="term" value="P:lipopolysaccharide biosynthetic process"/>
    <property type="evidence" value="ECO:0007669"/>
    <property type="project" value="TreeGrafter"/>
</dbReference>
<keyword evidence="2" id="KW-0812">Transmembrane</keyword>
<keyword evidence="4" id="KW-0808">Transferase</keyword>